<keyword evidence="12" id="KW-0594">Phospholipid biosynthesis</keyword>
<name>A0A2U1SRR7_METSR</name>
<dbReference type="AlphaFoldDB" id="A0A2U1SRR7"/>
<evidence type="ECO:0000256" key="8">
    <source>
        <dbReference type="ARBA" id="ARBA00022692"/>
    </source>
</evidence>
<gene>
    <name evidence="18" type="primary">pssA</name>
    <name evidence="18" type="ORF">C5689_08245</name>
</gene>
<reference evidence="18 19" key="1">
    <citation type="journal article" date="2018" name="Appl. Microbiol. Biotechnol.">
        <title>Co-cultivation of the strictly anaerobic methanogen Methanosarcina barkeri with aerobic methanotrophs in an oxygen-limited membrane bioreactor.</title>
        <authorList>
            <person name="In 't Zandt M.H."/>
            <person name="van den Bosch T.J.M."/>
            <person name="Rijkers R."/>
            <person name="van Kessel M.A.H.J."/>
            <person name="Jetten M.S.M."/>
            <person name="Welte C.U."/>
        </authorList>
    </citation>
    <scope>NUCLEOTIDE SEQUENCE [LARGE SCALE GENOMIC DNA]</scope>
    <source>
        <strain evidence="18 19">DSM 17706</strain>
    </source>
</reference>
<feature type="transmembrane region" description="Helical" evidence="17">
    <location>
        <begin position="189"/>
        <end position="212"/>
    </location>
</feature>
<evidence type="ECO:0000256" key="7">
    <source>
        <dbReference type="ARBA" id="ARBA00022679"/>
    </source>
</evidence>
<evidence type="ECO:0000256" key="16">
    <source>
        <dbReference type="SAM" id="MobiDB-lite"/>
    </source>
</evidence>
<evidence type="ECO:0000256" key="1">
    <source>
        <dbReference type="ARBA" id="ARBA00000287"/>
    </source>
</evidence>
<keyword evidence="9 17" id="KW-1133">Transmembrane helix</keyword>
<evidence type="ECO:0000256" key="4">
    <source>
        <dbReference type="ARBA" id="ARBA00013174"/>
    </source>
</evidence>
<evidence type="ECO:0000256" key="3">
    <source>
        <dbReference type="ARBA" id="ARBA00010441"/>
    </source>
</evidence>
<feature type="region of interest" description="Disordered" evidence="16">
    <location>
        <begin position="1"/>
        <end position="20"/>
    </location>
</feature>
<sequence>MTEPSSFDAGPEGRDAQLSPSERRRLRFRNIPIRVVLPNLVTLLALSMGLTAIRYASEGKFDTAVTAVIAAAVLDGLDGRIARALKGTSRFGAELDSLADFVDFGVAPALLLYFWSLHEIKGLGWFAALVFAIACALRLARFNVTVDDPGRPAWHSDFFVGMPAPAGAVAVLLPLYLHLSVAELPGSKALVPLFIVYVLTIAFLMASRIPHFSGKRIGRIPREYVILVLFCVGVTALLLAIYPMETLVLASLAYLAAIPFGVKRYKELERQEAEKAQGA</sequence>
<dbReference type="Gene3D" id="1.20.120.1760">
    <property type="match status" value="1"/>
</dbReference>
<evidence type="ECO:0000256" key="15">
    <source>
        <dbReference type="RuleBase" id="RU003750"/>
    </source>
</evidence>
<dbReference type="PANTHER" id="PTHR14269:SF61">
    <property type="entry name" value="CDP-DIACYLGLYCEROL--SERINE O-PHOSPHATIDYLTRANSFERASE"/>
    <property type="match status" value="1"/>
</dbReference>
<evidence type="ECO:0000313" key="18">
    <source>
        <dbReference type="EMBL" id="PWB94306.1"/>
    </source>
</evidence>
<dbReference type="GO" id="GO:0008654">
    <property type="term" value="P:phospholipid biosynthetic process"/>
    <property type="evidence" value="ECO:0007669"/>
    <property type="project" value="UniProtKB-KW"/>
</dbReference>
<dbReference type="GO" id="GO:0012505">
    <property type="term" value="C:endomembrane system"/>
    <property type="evidence" value="ECO:0007669"/>
    <property type="project" value="UniProtKB-SubCell"/>
</dbReference>
<dbReference type="InterPro" id="IPR004533">
    <property type="entry name" value="CDP-diaglyc--ser_O-PTrfase"/>
</dbReference>
<dbReference type="EMBL" id="PUIV01000009">
    <property type="protein sequence ID" value="PWB94306.1"/>
    <property type="molecule type" value="Genomic_DNA"/>
</dbReference>
<keyword evidence="13" id="KW-1208">Phospholipid metabolism</keyword>
<evidence type="ECO:0000256" key="10">
    <source>
        <dbReference type="ARBA" id="ARBA00023098"/>
    </source>
</evidence>
<keyword evidence="10" id="KW-0443">Lipid metabolism</keyword>
<dbReference type="GO" id="GO:0003882">
    <property type="term" value="F:CDP-diacylglycerol-serine O-phosphatidyltransferase activity"/>
    <property type="evidence" value="ECO:0007669"/>
    <property type="project" value="UniProtKB-EC"/>
</dbReference>
<keyword evidence="6" id="KW-0444">Lipid biosynthesis</keyword>
<protein>
    <recommendedName>
        <fullName evidence="5">CDP-diacylglycerol--serine O-phosphatidyltransferase</fullName>
        <ecNumber evidence="4">2.7.8.8</ecNumber>
    </recommendedName>
    <alternativeName>
        <fullName evidence="14">Phosphatidylserine synthase</fullName>
    </alternativeName>
</protein>
<evidence type="ECO:0000256" key="11">
    <source>
        <dbReference type="ARBA" id="ARBA00023136"/>
    </source>
</evidence>
<keyword evidence="8 17" id="KW-0812">Transmembrane</keyword>
<evidence type="ECO:0000256" key="5">
    <source>
        <dbReference type="ARBA" id="ARBA00017171"/>
    </source>
</evidence>
<evidence type="ECO:0000256" key="13">
    <source>
        <dbReference type="ARBA" id="ARBA00023264"/>
    </source>
</evidence>
<dbReference type="InterPro" id="IPR043130">
    <property type="entry name" value="CDP-OH_PTrfase_TM_dom"/>
</dbReference>
<comment type="subcellular location">
    <subcellularLocation>
        <location evidence="2">Endomembrane system</location>
        <topology evidence="2">Multi-pass membrane protein</topology>
    </subcellularLocation>
</comment>
<dbReference type="InterPro" id="IPR000462">
    <property type="entry name" value="CDP-OH_P_trans"/>
</dbReference>
<keyword evidence="19" id="KW-1185">Reference proteome</keyword>
<evidence type="ECO:0000256" key="17">
    <source>
        <dbReference type="SAM" id="Phobius"/>
    </source>
</evidence>
<comment type="catalytic activity">
    <reaction evidence="1">
        <text>a CDP-1,2-diacyl-sn-glycerol + L-serine = a 1,2-diacyl-sn-glycero-3-phospho-L-serine + CMP + H(+)</text>
        <dbReference type="Rhea" id="RHEA:16913"/>
        <dbReference type="ChEBI" id="CHEBI:15378"/>
        <dbReference type="ChEBI" id="CHEBI:33384"/>
        <dbReference type="ChEBI" id="CHEBI:57262"/>
        <dbReference type="ChEBI" id="CHEBI:58332"/>
        <dbReference type="ChEBI" id="CHEBI:60377"/>
        <dbReference type="EC" id="2.7.8.8"/>
    </reaction>
</comment>
<dbReference type="GO" id="GO:0016020">
    <property type="term" value="C:membrane"/>
    <property type="evidence" value="ECO:0007669"/>
    <property type="project" value="InterPro"/>
</dbReference>
<evidence type="ECO:0000313" key="19">
    <source>
        <dbReference type="Proteomes" id="UP000245137"/>
    </source>
</evidence>
<dbReference type="RefSeq" id="WP_108916799.1">
    <property type="nucleotide sequence ID" value="NZ_BGJY01000003.1"/>
</dbReference>
<dbReference type="NCBIfam" id="TIGR00473">
    <property type="entry name" value="pssA"/>
    <property type="match status" value="1"/>
</dbReference>
<evidence type="ECO:0000256" key="14">
    <source>
        <dbReference type="ARBA" id="ARBA00032361"/>
    </source>
</evidence>
<evidence type="ECO:0000256" key="12">
    <source>
        <dbReference type="ARBA" id="ARBA00023209"/>
    </source>
</evidence>
<proteinExistence type="inferred from homology"/>
<keyword evidence="7 15" id="KW-0808">Transferase</keyword>
<feature type="transmembrane region" description="Helical" evidence="17">
    <location>
        <begin position="123"/>
        <end position="146"/>
    </location>
</feature>
<dbReference type="InterPro" id="IPR050324">
    <property type="entry name" value="CDP-alcohol_PTase-I"/>
</dbReference>
<evidence type="ECO:0000256" key="9">
    <source>
        <dbReference type="ARBA" id="ARBA00022989"/>
    </source>
</evidence>
<dbReference type="Proteomes" id="UP000245137">
    <property type="component" value="Unassembled WGS sequence"/>
</dbReference>
<evidence type="ECO:0000256" key="6">
    <source>
        <dbReference type="ARBA" id="ARBA00022516"/>
    </source>
</evidence>
<dbReference type="PROSITE" id="PS00379">
    <property type="entry name" value="CDP_ALCOHOL_P_TRANSF"/>
    <property type="match status" value="1"/>
</dbReference>
<feature type="transmembrane region" description="Helical" evidence="17">
    <location>
        <begin position="158"/>
        <end position="177"/>
    </location>
</feature>
<organism evidence="18 19">
    <name type="scientific">Methylosinus sporium</name>
    <dbReference type="NCBI Taxonomy" id="428"/>
    <lineage>
        <taxon>Bacteria</taxon>
        <taxon>Pseudomonadati</taxon>
        <taxon>Pseudomonadota</taxon>
        <taxon>Alphaproteobacteria</taxon>
        <taxon>Hyphomicrobiales</taxon>
        <taxon>Methylocystaceae</taxon>
        <taxon>Methylosinus</taxon>
    </lineage>
</organism>
<dbReference type="Pfam" id="PF01066">
    <property type="entry name" value="CDP-OH_P_transf"/>
    <property type="match status" value="1"/>
</dbReference>
<dbReference type="EC" id="2.7.8.8" evidence="4"/>
<comment type="similarity">
    <text evidence="3 15">Belongs to the CDP-alcohol phosphatidyltransferase class-I family.</text>
</comment>
<comment type="caution">
    <text evidence="18">The sequence shown here is derived from an EMBL/GenBank/DDBJ whole genome shotgun (WGS) entry which is preliminary data.</text>
</comment>
<dbReference type="PANTHER" id="PTHR14269">
    <property type="entry name" value="CDP-DIACYLGLYCEROL--GLYCEROL-3-PHOSPHATE 3-PHOSPHATIDYLTRANSFERASE-RELATED"/>
    <property type="match status" value="1"/>
</dbReference>
<dbReference type="InterPro" id="IPR048254">
    <property type="entry name" value="CDP_ALCOHOL_P_TRANSF_CS"/>
</dbReference>
<feature type="transmembrane region" description="Helical" evidence="17">
    <location>
        <begin position="31"/>
        <end position="53"/>
    </location>
</feature>
<evidence type="ECO:0000256" key="2">
    <source>
        <dbReference type="ARBA" id="ARBA00004127"/>
    </source>
</evidence>
<keyword evidence="11 17" id="KW-0472">Membrane</keyword>
<accession>A0A2U1SRR7</accession>
<feature type="transmembrane region" description="Helical" evidence="17">
    <location>
        <begin position="224"/>
        <end position="242"/>
    </location>
</feature>
<dbReference type="OrthoDB" id="9777147at2"/>